<dbReference type="PANTHER" id="PTHR36834:SF1">
    <property type="entry name" value="INTEGRAL MEMBRANE PROTEIN"/>
    <property type="match status" value="1"/>
</dbReference>
<organism evidence="3 4">
    <name type="scientific">Paenibacillus eucommiae</name>
    <dbReference type="NCBI Taxonomy" id="1355755"/>
    <lineage>
        <taxon>Bacteria</taxon>
        <taxon>Bacillati</taxon>
        <taxon>Bacillota</taxon>
        <taxon>Bacilli</taxon>
        <taxon>Bacillales</taxon>
        <taxon>Paenibacillaceae</taxon>
        <taxon>Paenibacillus</taxon>
    </lineage>
</organism>
<dbReference type="RefSeq" id="WP_209974495.1">
    <property type="nucleotide sequence ID" value="NZ_JAGGLB010000016.1"/>
</dbReference>
<evidence type="ECO:0000313" key="3">
    <source>
        <dbReference type="EMBL" id="MBP1992998.1"/>
    </source>
</evidence>
<feature type="transmembrane region" description="Helical" evidence="1">
    <location>
        <begin position="125"/>
        <end position="143"/>
    </location>
</feature>
<sequence>MVGKLYLFKKIIVIAPFFLLILDLVTARYGYLLPNDLTITHISDILLNTVPLTIFVLIDTLRRKQTFIFLIFVQASFYIYVLSVFNLTIFPLSFENAFTNSYWIRRINIVPFNILSDYHLLDRQIIGNFIMLMPLGIYLHFLFKQFTTAKKSLFVIFLASFSIEITQLIFSAGSTDIDDIILNTAGGYIAFLLFKLVILLYKKNK</sequence>
<feature type="transmembrane region" description="Helical" evidence="1">
    <location>
        <begin position="180"/>
        <end position="201"/>
    </location>
</feature>
<dbReference type="EMBL" id="JAGGLB010000016">
    <property type="protein sequence ID" value="MBP1992998.1"/>
    <property type="molecule type" value="Genomic_DNA"/>
</dbReference>
<dbReference type="Proteomes" id="UP001519287">
    <property type="component" value="Unassembled WGS sequence"/>
</dbReference>
<evidence type="ECO:0000313" key="4">
    <source>
        <dbReference type="Proteomes" id="UP001519287"/>
    </source>
</evidence>
<evidence type="ECO:0000256" key="1">
    <source>
        <dbReference type="SAM" id="Phobius"/>
    </source>
</evidence>
<evidence type="ECO:0000259" key="2">
    <source>
        <dbReference type="Pfam" id="PF04892"/>
    </source>
</evidence>
<feature type="transmembrane region" description="Helical" evidence="1">
    <location>
        <begin position="67"/>
        <end position="90"/>
    </location>
</feature>
<dbReference type="InterPro" id="IPR006976">
    <property type="entry name" value="VanZ-like"/>
</dbReference>
<keyword evidence="1" id="KW-0812">Transmembrane</keyword>
<keyword evidence="1" id="KW-1133">Transmembrane helix</keyword>
<accession>A0ABS4IZL3</accession>
<feature type="transmembrane region" description="Helical" evidence="1">
    <location>
        <begin position="155"/>
        <end position="174"/>
    </location>
</feature>
<dbReference type="Pfam" id="PF04892">
    <property type="entry name" value="VanZ"/>
    <property type="match status" value="1"/>
</dbReference>
<keyword evidence="1" id="KW-0472">Membrane</keyword>
<feature type="transmembrane region" description="Helical" evidence="1">
    <location>
        <begin position="37"/>
        <end position="58"/>
    </location>
</feature>
<protein>
    <submittedName>
        <fullName evidence="3">Glycopeptide antibiotics resistance protein</fullName>
    </submittedName>
</protein>
<name>A0ABS4IZL3_9BACL</name>
<dbReference type="InterPro" id="IPR053150">
    <property type="entry name" value="Teicoplanin_resist-assoc"/>
</dbReference>
<dbReference type="PANTHER" id="PTHR36834">
    <property type="entry name" value="MEMBRANE PROTEIN-RELATED"/>
    <property type="match status" value="1"/>
</dbReference>
<keyword evidence="4" id="KW-1185">Reference proteome</keyword>
<comment type="caution">
    <text evidence="3">The sequence shown here is derived from an EMBL/GenBank/DDBJ whole genome shotgun (WGS) entry which is preliminary data.</text>
</comment>
<gene>
    <name evidence="3" type="ORF">J2Z66_004615</name>
</gene>
<reference evidence="3 4" key="1">
    <citation type="submission" date="2021-03" db="EMBL/GenBank/DDBJ databases">
        <title>Genomic Encyclopedia of Type Strains, Phase IV (KMG-IV): sequencing the most valuable type-strain genomes for metagenomic binning, comparative biology and taxonomic classification.</title>
        <authorList>
            <person name="Goeker M."/>
        </authorList>
    </citation>
    <scope>NUCLEOTIDE SEQUENCE [LARGE SCALE GENOMIC DNA]</scope>
    <source>
        <strain evidence="3 4">DSM 26048</strain>
    </source>
</reference>
<feature type="domain" description="VanZ-like" evidence="2">
    <location>
        <begin position="77"/>
        <end position="197"/>
    </location>
</feature>
<proteinExistence type="predicted"/>